<dbReference type="SUPFAM" id="SSF88723">
    <property type="entry name" value="PIN domain-like"/>
    <property type="match status" value="1"/>
</dbReference>
<keyword evidence="3" id="KW-1185">Reference proteome</keyword>
<accession>A0ABV4WEZ0</accession>
<dbReference type="Proteomes" id="UP001576780">
    <property type="component" value="Unassembled WGS sequence"/>
</dbReference>
<organism evidence="2 3">
    <name type="scientific">Floridaenema evergladense BLCC-F167</name>
    <dbReference type="NCBI Taxonomy" id="3153639"/>
    <lineage>
        <taxon>Bacteria</taxon>
        <taxon>Bacillati</taxon>
        <taxon>Cyanobacteriota</taxon>
        <taxon>Cyanophyceae</taxon>
        <taxon>Oscillatoriophycideae</taxon>
        <taxon>Aerosakkonematales</taxon>
        <taxon>Aerosakkonemataceae</taxon>
        <taxon>Floridanema</taxon>
        <taxon>Floridanema evergladense</taxon>
    </lineage>
</organism>
<dbReference type="Gene3D" id="3.40.50.1010">
    <property type="entry name" value="5'-nuclease"/>
    <property type="match status" value="1"/>
</dbReference>
<sequence length="147" mass="16023">MGQLNIPAASIVYVDTAIVIYSIEKFPDYFPLLEPMWKQLQTSQIQVITSELTLLETLVMPLRNGNTDLIARYEAILLSSEISLIPISQAILKQAASIRSTTNLKTPDAIHAACALNLGCTIFLTNDAGLRNVPALSVIVLKDVLNA</sequence>
<comment type="caution">
    <text evidence="2">The sequence shown here is derived from an EMBL/GenBank/DDBJ whole genome shotgun (WGS) entry which is preliminary data.</text>
</comment>
<protein>
    <submittedName>
        <fullName evidence="2">Type II toxin-antitoxin system VapC family toxin</fullName>
    </submittedName>
</protein>
<feature type="domain" description="PIN" evidence="1">
    <location>
        <begin position="12"/>
        <end position="134"/>
    </location>
</feature>
<gene>
    <name evidence="2" type="ORF">ACE1CA_03795</name>
</gene>
<name>A0ABV4WEZ0_9CYAN</name>
<reference evidence="2 3" key="1">
    <citation type="submission" date="2024-09" db="EMBL/GenBank/DDBJ databases">
        <title>Floridaenema gen nov. (Aerosakkonemataceae, Aerosakkonematales ord. nov., Cyanobacteria) from benthic tropical and subtropical fresh waters, with the description of four new species.</title>
        <authorList>
            <person name="Moretto J.A."/>
            <person name="Berthold D.E."/>
            <person name="Lefler F.W."/>
            <person name="Huang I.-S."/>
            <person name="Laughinghouse H. IV."/>
        </authorList>
    </citation>
    <scope>NUCLEOTIDE SEQUENCE [LARGE SCALE GENOMIC DNA]</scope>
    <source>
        <strain evidence="2 3">BLCC-F167</strain>
    </source>
</reference>
<evidence type="ECO:0000259" key="1">
    <source>
        <dbReference type="Pfam" id="PF01850"/>
    </source>
</evidence>
<dbReference type="EMBL" id="JBHFNT010000042">
    <property type="protein sequence ID" value="MFB2833637.1"/>
    <property type="molecule type" value="Genomic_DNA"/>
</dbReference>
<proteinExistence type="predicted"/>
<evidence type="ECO:0000313" key="2">
    <source>
        <dbReference type="EMBL" id="MFB2833637.1"/>
    </source>
</evidence>
<evidence type="ECO:0000313" key="3">
    <source>
        <dbReference type="Proteomes" id="UP001576780"/>
    </source>
</evidence>
<dbReference type="RefSeq" id="WP_413276092.1">
    <property type="nucleotide sequence ID" value="NZ_JBHFNT010000042.1"/>
</dbReference>
<dbReference type="InterPro" id="IPR029060">
    <property type="entry name" value="PIN-like_dom_sf"/>
</dbReference>
<dbReference type="InterPro" id="IPR002716">
    <property type="entry name" value="PIN_dom"/>
</dbReference>
<dbReference type="Pfam" id="PF01850">
    <property type="entry name" value="PIN"/>
    <property type="match status" value="1"/>
</dbReference>